<reference evidence="1" key="1">
    <citation type="submission" date="2014-09" db="EMBL/GenBank/DDBJ databases">
        <authorList>
            <person name="Magalhaes I.L.F."/>
            <person name="Oliveira U."/>
            <person name="Santos F.R."/>
            <person name="Vidigal T.H.D.A."/>
            <person name="Brescovit A.D."/>
            <person name="Santos A.J."/>
        </authorList>
    </citation>
    <scope>NUCLEOTIDE SEQUENCE</scope>
    <source>
        <tissue evidence="1">Shoot tissue taken approximately 20 cm above the soil surface</tissue>
    </source>
</reference>
<dbReference type="AlphaFoldDB" id="A0A0A9A7C2"/>
<sequence>MYLCYSVDLFSPGLANIVLSGLASIDI</sequence>
<reference evidence="1" key="2">
    <citation type="journal article" date="2015" name="Data Brief">
        <title>Shoot transcriptome of the giant reed, Arundo donax.</title>
        <authorList>
            <person name="Barrero R.A."/>
            <person name="Guerrero F.D."/>
            <person name="Moolhuijzen P."/>
            <person name="Goolsby J.A."/>
            <person name="Tidwell J."/>
            <person name="Bellgard S.E."/>
            <person name="Bellgard M.I."/>
        </authorList>
    </citation>
    <scope>NUCLEOTIDE SEQUENCE</scope>
    <source>
        <tissue evidence="1">Shoot tissue taken approximately 20 cm above the soil surface</tissue>
    </source>
</reference>
<protein>
    <submittedName>
        <fullName evidence="1">Uncharacterized protein</fullName>
    </submittedName>
</protein>
<organism evidence="1">
    <name type="scientific">Arundo donax</name>
    <name type="common">Giant reed</name>
    <name type="synonym">Donax arundinaceus</name>
    <dbReference type="NCBI Taxonomy" id="35708"/>
    <lineage>
        <taxon>Eukaryota</taxon>
        <taxon>Viridiplantae</taxon>
        <taxon>Streptophyta</taxon>
        <taxon>Embryophyta</taxon>
        <taxon>Tracheophyta</taxon>
        <taxon>Spermatophyta</taxon>
        <taxon>Magnoliopsida</taxon>
        <taxon>Liliopsida</taxon>
        <taxon>Poales</taxon>
        <taxon>Poaceae</taxon>
        <taxon>PACMAD clade</taxon>
        <taxon>Arundinoideae</taxon>
        <taxon>Arundineae</taxon>
        <taxon>Arundo</taxon>
    </lineage>
</organism>
<accession>A0A0A9A7C2</accession>
<proteinExistence type="predicted"/>
<dbReference type="EMBL" id="GBRH01250914">
    <property type="protein sequence ID" value="JAD46981.1"/>
    <property type="molecule type" value="Transcribed_RNA"/>
</dbReference>
<evidence type="ECO:0000313" key="1">
    <source>
        <dbReference type="EMBL" id="JAD46981.1"/>
    </source>
</evidence>
<name>A0A0A9A7C2_ARUDO</name>